<sequence>MTQLVSAHAITKLYSFLFVVLQLFLAKTVRTIPIGSETVHGGSSSDLTLDNHNFVTLDVSNTAGLSSSNRARAEGPTIIQAHIVVNTSLETPDDVLLSIHDATVSFQSVAYEEPRTTSKLRELAERWVKKWVGPARNPGGPPITNQS</sequence>
<evidence type="ECO:0000256" key="1">
    <source>
        <dbReference type="SAM" id="SignalP"/>
    </source>
</evidence>
<organism evidence="2 3">
    <name type="scientific">Lentinula lateritia</name>
    <dbReference type="NCBI Taxonomy" id="40482"/>
    <lineage>
        <taxon>Eukaryota</taxon>
        <taxon>Fungi</taxon>
        <taxon>Dikarya</taxon>
        <taxon>Basidiomycota</taxon>
        <taxon>Agaricomycotina</taxon>
        <taxon>Agaricomycetes</taxon>
        <taxon>Agaricomycetidae</taxon>
        <taxon>Agaricales</taxon>
        <taxon>Marasmiineae</taxon>
        <taxon>Omphalotaceae</taxon>
        <taxon>Lentinula</taxon>
    </lineage>
</organism>
<keyword evidence="3" id="KW-1185">Reference proteome</keyword>
<keyword evidence="1" id="KW-0732">Signal</keyword>
<accession>A0ABQ8VCL0</accession>
<evidence type="ECO:0000313" key="2">
    <source>
        <dbReference type="EMBL" id="KAJ4484540.1"/>
    </source>
</evidence>
<reference evidence="2" key="1">
    <citation type="submission" date="2022-08" db="EMBL/GenBank/DDBJ databases">
        <title>A Global Phylogenomic Analysis of the Shiitake Genus Lentinula.</title>
        <authorList>
            <consortium name="DOE Joint Genome Institute"/>
            <person name="Sierra-Patev S."/>
            <person name="Min B."/>
            <person name="Naranjo-Ortiz M."/>
            <person name="Looney B."/>
            <person name="Konkel Z."/>
            <person name="Slot J.C."/>
            <person name="Sakamoto Y."/>
            <person name="Steenwyk J.L."/>
            <person name="Rokas A."/>
            <person name="Carro J."/>
            <person name="Camarero S."/>
            <person name="Ferreira P."/>
            <person name="Molpeceres G."/>
            <person name="Ruiz-Duenas F.J."/>
            <person name="Serrano A."/>
            <person name="Henrissat B."/>
            <person name="Drula E."/>
            <person name="Hughes K.W."/>
            <person name="Mata J.L."/>
            <person name="Ishikawa N.K."/>
            <person name="Vargas-Isla R."/>
            <person name="Ushijima S."/>
            <person name="Smith C.A."/>
            <person name="Ahrendt S."/>
            <person name="Andreopoulos W."/>
            <person name="He G."/>
            <person name="Labutti K."/>
            <person name="Lipzen A."/>
            <person name="Ng V."/>
            <person name="Riley R."/>
            <person name="Sandor L."/>
            <person name="Barry K."/>
            <person name="Martinez A.T."/>
            <person name="Xiao Y."/>
            <person name="Gibbons J.G."/>
            <person name="Terashima K."/>
            <person name="Grigoriev I.V."/>
            <person name="Hibbett D.S."/>
        </authorList>
    </citation>
    <scope>NUCLEOTIDE SEQUENCE</scope>
    <source>
        <strain evidence="2">RHP3577 ss4</strain>
    </source>
</reference>
<name>A0ABQ8VCL0_9AGAR</name>
<gene>
    <name evidence="2" type="ORF">C8R41DRAFT_447504</name>
</gene>
<dbReference type="Proteomes" id="UP001150217">
    <property type="component" value="Unassembled WGS sequence"/>
</dbReference>
<dbReference type="EMBL" id="JANVFT010000053">
    <property type="protein sequence ID" value="KAJ4484540.1"/>
    <property type="molecule type" value="Genomic_DNA"/>
</dbReference>
<comment type="caution">
    <text evidence="2">The sequence shown here is derived from an EMBL/GenBank/DDBJ whole genome shotgun (WGS) entry which is preliminary data.</text>
</comment>
<feature type="chain" id="PRO_5047520521" evidence="1">
    <location>
        <begin position="32"/>
        <end position="147"/>
    </location>
</feature>
<protein>
    <submittedName>
        <fullName evidence="2">Uncharacterized protein</fullName>
    </submittedName>
</protein>
<evidence type="ECO:0000313" key="3">
    <source>
        <dbReference type="Proteomes" id="UP001150217"/>
    </source>
</evidence>
<proteinExistence type="predicted"/>
<feature type="signal peptide" evidence="1">
    <location>
        <begin position="1"/>
        <end position="31"/>
    </location>
</feature>